<reference evidence="1" key="1">
    <citation type="submission" date="2021-02" db="EMBL/GenBank/DDBJ databases">
        <authorList>
            <person name="Nowell W R."/>
        </authorList>
    </citation>
    <scope>NUCLEOTIDE SEQUENCE</scope>
</reference>
<dbReference type="Proteomes" id="UP000663852">
    <property type="component" value="Unassembled WGS sequence"/>
</dbReference>
<protein>
    <submittedName>
        <fullName evidence="1">Uncharacterized protein</fullName>
    </submittedName>
</protein>
<dbReference type="OrthoDB" id="10402521at2759"/>
<accession>A0A814F7B8</accession>
<organism evidence="1 2">
    <name type="scientific">Adineta ricciae</name>
    <name type="common">Rotifer</name>
    <dbReference type="NCBI Taxonomy" id="249248"/>
    <lineage>
        <taxon>Eukaryota</taxon>
        <taxon>Metazoa</taxon>
        <taxon>Spiralia</taxon>
        <taxon>Gnathifera</taxon>
        <taxon>Rotifera</taxon>
        <taxon>Eurotatoria</taxon>
        <taxon>Bdelloidea</taxon>
        <taxon>Adinetida</taxon>
        <taxon>Adinetidae</taxon>
        <taxon>Adineta</taxon>
    </lineage>
</organism>
<gene>
    <name evidence="1" type="ORF">EDS130_LOCUS13699</name>
</gene>
<proteinExistence type="predicted"/>
<comment type="caution">
    <text evidence="1">The sequence shown here is derived from an EMBL/GenBank/DDBJ whole genome shotgun (WGS) entry which is preliminary data.</text>
</comment>
<name>A0A814F7B8_ADIRI</name>
<evidence type="ECO:0000313" key="2">
    <source>
        <dbReference type="Proteomes" id="UP000663852"/>
    </source>
</evidence>
<sequence length="182" mass="20788">MCLTEKGFVDNVDDFDGQQRAQQSDFKSAHGLKTITDQMMLPVITLLLFSMSFTKILPAVISKAPEQKSIVTVENMTPEIYKLLLTTSRLKLVQQDDDDTYVPSVGSDLSKSSCMTSYNLWLTSYQSYFQSWANANCVPYRAVYRDECISILFQVNPQVPPCTNWWQYEDLQSIEIPAYFSS</sequence>
<dbReference type="AlphaFoldDB" id="A0A814F7B8"/>
<evidence type="ECO:0000313" key="1">
    <source>
        <dbReference type="EMBL" id="CAF0977652.1"/>
    </source>
</evidence>
<dbReference type="EMBL" id="CAJNOJ010000055">
    <property type="protein sequence ID" value="CAF0977652.1"/>
    <property type="molecule type" value="Genomic_DNA"/>
</dbReference>